<proteinExistence type="predicted"/>
<evidence type="ECO:0000313" key="3">
    <source>
        <dbReference type="EMBL" id="MCY1006101.1"/>
    </source>
</evidence>
<evidence type="ECO:0000259" key="1">
    <source>
        <dbReference type="Pfam" id="PF09836"/>
    </source>
</evidence>
<dbReference type="PANTHER" id="PTHR42194">
    <property type="entry name" value="UPF0276 PROTEIN HI_1600"/>
    <property type="match status" value="1"/>
</dbReference>
<dbReference type="RefSeq" id="WP_267768108.1">
    <property type="nucleotide sequence ID" value="NZ_JAPNKE010000002.1"/>
</dbReference>
<dbReference type="AlphaFoldDB" id="A0A9X3IW57"/>
<dbReference type="InterPro" id="IPR044922">
    <property type="entry name" value="DUF2063_N_sf"/>
</dbReference>
<keyword evidence="4" id="KW-1185">Reference proteome</keyword>
<dbReference type="Gene3D" id="3.90.930.50">
    <property type="match status" value="1"/>
</dbReference>
<dbReference type="PANTHER" id="PTHR42194:SF1">
    <property type="entry name" value="UPF0276 PROTEIN HI_1600"/>
    <property type="match status" value="1"/>
</dbReference>
<dbReference type="InterPro" id="IPR018640">
    <property type="entry name" value="DUF2063"/>
</dbReference>
<evidence type="ECO:0000259" key="2">
    <source>
        <dbReference type="Pfam" id="PF22106"/>
    </source>
</evidence>
<feature type="domain" description="Putative DNA-binding" evidence="1">
    <location>
        <begin position="437"/>
        <end position="530"/>
    </location>
</feature>
<reference evidence="3" key="1">
    <citation type="submission" date="2022-11" db="EMBL/GenBank/DDBJ databases">
        <title>Minimal conservation of predation-associated metabolite biosynthetic gene clusters underscores biosynthetic potential of Myxococcota including descriptions for ten novel species: Archangium lansinium sp. nov., Myxococcus landrumus sp. nov., Nannocystis bai.</title>
        <authorList>
            <person name="Ahearne A."/>
            <person name="Stevens C."/>
            <person name="Phillips K."/>
        </authorList>
    </citation>
    <scope>NUCLEOTIDE SEQUENCE</scope>
    <source>
        <strain evidence="3">Na p29</strain>
    </source>
</reference>
<dbReference type="NCBIfam" id="NF003818">
    <property type="entry name" value="PRK05409.1"/>
    <property type="match status" value="1"/>
</dbReference>
<evidence type="ECO:0000313" key="4">
    <source>
        <dbReference type="Proteomes" id="UP001150924"/>
    </source>
</evidence>
<dbReference type="EMBL" id="JAPNKE010000002">
    <property type="protein sequence ID" value="MCY1006101.1"/>
    <property type="molecule type" value="Genomic_DNA"/>
</dbReference>
<dbReference type="Pfam" id="PF09836">
    <property type="entry name" value="DUF2063"/>
    <property type="match status" value="1"/>
</dbReference>
<gene>
    <name evidence="3" type="ORF">OV079_11110</name>
</gene>
<dbReference type="InterPro" id="IPR054098">
    <property type="entry name" value="NGO1945-like_C"/>
</dbReference>
<dbReference type="Pfam" id="PF05114">
    <property type="entry name" value="MbnB_TglH_ChrH"/>
    <property type="match status" value="1"/>
</dbReference>
<organism evidence="3 4">
    <name type="scientific">Nannocystis pusilla</name>
    <dbReference type="NCBI Taxonomy" id="889268"/>
    <lineage>
        <taxon>Bacteria</taxon>
        <taxon>Pseudomonadati</taxon>
        <taxon>Myxococcota</taxon>
        <taxon>Polyangia</taxon>
        <taxon>Nannocystales</taxon>
        <taxon>Nannocystaceae</taxon>
        <taxon>Nannocystis</taxon>
    </lineage>
</organism>
<dbReference type="Gene3D" id="1.10.150.690">
    <property type="entry name" value="DUF2063"/>
    <property type="match status" value="1"/>
</dbReference>
<name>A0A9X3IW57_9BACT</name>
<feature type="domain" description="NGO1945-like C-terminal" evidence="2">
    <location>
        <begin position="588"/>
        <end position="680"/>
    </location>
</feature>
<dbReference type="Pfam" id="PF22106">
    <property type="entry name" value="NGO1945_C"/>
    <property type="match status" value="1"/>
</dbReference>
<protein>
    <submittedName>
        <fullName evidence="3">DUF692 family protein</fullName>
    </submittedName>
</protein>
<accession>A0A9X3IW57</accession>
<dbReference type="InterPro" id="IPR007801">
    <property type="entry name" value="MbnB/TglH/ChrH"/>
</dbReference>
<comment type="caution">
    <text evidence="3">The sequence shown here is derived from an EMBL/GenBank/DDBJ whole genome shotgun (WGS) entry which is preliminary data.</text>
</comment>
<dbReference type="Proteomes" id="UP001150924">
    <property type="component" value="Unassembled WGS sequence"/>
</dbReference>
<dbReference type="Gene3D" id="3.20.20.150">
    <property type="entry name" value="Divalent-metal-dependent TIM barrel enzymes"/>
    <property type="match status" value="1"/>
</dbReference>
<sequence length="690" mass="74195">MNRPTGIGLGLRWAFLDEALAAPVDPAIAFFEISPENYMRRGGYFPAALATIAERRPLLTHGLMLNVGAATGLDDAYLAELRAFLDALGVAEHTDHLCWTGRDGVCLHDLLPLPFSRRAAQQVADQIRRAQDALARPLALENISYYAAAGAQPGADRGAALAARELEFLHEVLERADAGLLLDVNNVVVNATNHGFDADAFVADLPLDRVVRLHVAGGEVRPHLGGLVIDTHGAPVPPAVRTLMGRVVTRLGPLPVLYERDHNIPQYAELVAEVRELAAIYDAALAERATGSHEHVQEDSTASQAEHVLKDMRSGPPSAAGHVTLELATAGRTEHVLRDMWPAPPSEAEQVALELATARQTEHARGDMRPKYPAAAMQPVLEDCTASHSAHVPEDMHTAGLPQTAGTSPGLETFEPDASPDLDDIQRALSRLIVDLDLDPGTGAELSEFLRERGVGPAAIASLAGVDPERLLVYRQLIRRQVRGVLADLLPRTAAARGQAVFDADADAWLAELGPRSRLLRDLPGEFATWAAPRWSIEHVPAGMPQAPAWLGDLARQELLTHEVGAAPLRPPADPRPFALDARLEFDPSARLGRFDFAVHELTDEPDAAPRREPTALLLYRDREHAVRTLHLSPLAEALLDALLVRGTTVEQAVREAAAATGSALDGELLGRVSVLLADLGERGAVLGAR</sequence>